<evidence type="ECO:0000259" key="4">
    <source>
        <dbReference type="PROSITE" id="PS50043"/>
    </source>
</evidence>
<evidence type="ECO:0000259" key="5">
    <source>
        <dbReference type="PROSITE" id="PS50112"/>
    </source>
</evidence>
<name>A0A385SL61_9BACT</name>
<dbReference type="SUPFAM" id="SSF55785">
    <property type="entry name" value="PYP-like sensor domain (PAS domain)"/>
    <property type="match status" value="1"/>
</dbReference>
<dbReference type="InterPro" id="IPR000014">
    <property type="entry name" value="PAS"/>
</dbReference>
<keyword evidence="1" id="KW-0805">Transcription regulation</keyword>
<dbReference type="RefSeq" id="WP_119754301.1">
    <property type="nucleotide sequence ID" value="NZ_CP032382.1"/>
</dbReference>
<dbReference type="SUPFAM" id="SSF46894">
    <property type="entry name" value="C-terminal effector domain of the bipartite response regulators"/>
    <property type="match status" value="1"/>
</dbReference>
<reference evidence="7" key="1">
    <citation type="submission" date="2018-09" db="EMBL/GenBank/DDBJ databases">
        <title>Chryseolinea sp. KIS68-18 isolated from soil.</title>
        <authorList>
            <person name="Weon H.-Y."/>
            <person name="Kwon S.-W."/>
            <person name="Lee S.A."/>
        </authorList>
    </citation>
    <scope>NUCLEOTIDE SEQUENCE [LARGE SCALE GENOMIC DNA]</scope>
    <source>
        <strain evidence="7">KIS68-18</strain>
    </source>
</reference>
<evidence type="ECO:0000313" key="7">
    <source>
        <dbReference type="Proteomes" id="UP000266183"/>
    </source>
</evidence>
<keyword evidence="2" id="KW-0238">DNA-binding</keyword>
<dbReference type="SMART" id="SM00421">
    <property type="entry name" value="HTH_LUXR"/>
    <property type="match status" value="1"/>
</dbReference>
<dbReference type="PROSITE" id="PS00622">
    <property type="entry name" value="HTH_LUXR_1"/>
    <property type="match status" value="1"/>
</dbReference>
<dbReference type="InterPro" id="IPR035965">
    <property type="entry name" value="PAS-like_dom_sf"/>
</dbReference>
<dbReference type="InterPro" id="IPR036388">
    <property type="entry name" value="WH-like_DNA-bd_sf"/>
</dbReference>
<evidence type="ECO:0000256" key="3">
    <source>
        <dbReference type="ARBA" id="ARBA00023163"/>
    </source>
</evidence>
<protein>
    <submittedName>
        <fullName evidence="6">PAS domain S-box protein</fullName>
    </submittedName>
</protein>
<dbReference type="PANTHER" id="PTHR44688:SF16">
    <property type="entry name" value="DNA-BINDING TRANSCRIPTIONAL ACTIVATOR DEVR_DOSR"/>
    <property type="match status" value="1"/>
</dbReference>
<dbReference type="CDD" id="cd00130">
    <property type="entry name" value="PAS"/>
    <property type="match status" value="1"/>
</dbReference>
<dbReference type="PRINTS" id="PR00038">
    <property type="entry name" value="HTHLUXR"/>
</dbReference>
<keyword evidence="3" id="KW-0804">Transcription</keyword>
<dbReference type="InterPro" id="IPR016032">
    <property type="entry name" value="Sig_transdc_resp-reg_C-effctor"/>
</dbReference>
<dbReference type="GO" id="GO:0006355">
    <property type="term" value="P:regulation of DNA-templated transcription"/>
    <property type="evidence" value="ECO:0007669"/>
    <property type="project" value="InterPro"/>
</dbReference>
<feature type="domain" description="HTH luxR-type" evidence="4">
    <location>
        <begin position="195"/>
        <end position="260"/>
    </location>
</feature>
<dbReference type="InterPro" id="IPR001610">
    <property type="entry name" value="PAC"/>
</dbReference>
<dbReference type="CDD" id="cd06170">
    <property type="entry name" value="LuxR_C_like"/>
    <property type="match status" value="1"/>
</dbReference>
<dbReference type="InterPro" id="IPR000792">
    <property type="entry name" value="Tscrpt_reg_LuxR_C"/>
</dbReference>
<sequence length="262" mass="30693">MEFVSRELEEILDDKARFVTPLLKQLKRDKNRVVYLVSCAQNRFVFVSEVFKDITGYSSSELLYRGLEFWIPLIHPEDKARIMETIIEGHRLLLDPTSLKEPDPMQLTYRFRRMDGQWIWLEETKWIIPVDKHVKDFVLGSLRDVTQQRLDEDVKLHQKAIASDNEDNLLKVALEYKQANKKQLLGGPQSSELEKNKSINLLTAREREVLKLIAEGFSSKQISDKLFISINTVETHRRHLLAKLNVKNSMELVKEASRSFWL</sequence>
<accession>A0A385SL61</accession>
<dbReference type="Gene3D" id="3.30.450.20">
    <property type="entry name" value="PAS domain"/>
    <property type="match status" value="1"/>
</dbReference>
<dbReference type="GO" id="GO:0003677">
    <property type="term" value="F:DNA binding"/>
    <property type="evidence" value="ECO:0007669"/>
    <property type="project" value="UniProtKB-KW"/>
</dbReference>
<dbReference type="PANTHER" id="PTHR44688">
    <property type="entry name" value="DNA-BINDING TRANSCRIPTIONAL ACTIVATOR DEVR_DOSR"/>
    <property type="match status" value="1"/>
</dbReference>
<dbReference type="AlphaFoldDB" id="A0A385SL61"/>
<dbReference type="SMART" id="SM00086">
    <property type="entry name" value="PAC"/>
    <property type="match status" value="1"/>
</dbReference>
<gene>
    <name evidence="6" type="ORF">D4L85_10640</name>
</gene>
<dbReference type="InterPro" id="IPR013655">
    <property type="entry name" value="PAS_fold_3"/>
</dbReference>
<dbReference type="Pfam" id="PF08447">
    <property type="entry name" value="PAS_3"/>
    <property type="match status" value="1"/>
</dbReference>
<dbReference type="Pfam" id="PF00196">
    <property type="entry name" value="GerE"/>
    <property type="match status" value="1"/>
</dbReference>
<proteinExistence type="predicted"/>
<dbReference type="Gene3D" id="1.10.10.10">
    <property type="entry name" value="Winged helix-like DNA-binding domain superfamily/Winged helix DNA-binding domain"/>
    <property type="match status" value="1"/>
</dbReference>
<dbReference type="NCBIfam" id="TIGR00229">
    <property type="entry name" value="sensory_box"/>
    <property type="match status" value="1"/>
</dbReference>
<dbReference type="PROSITE" id="PS50112">
    <property type="entry name" value="PAS"/>
    <property type="match status" value="1"/>
</dbReference>
<evidence type="ECO:0000256" key="1">
    <source>
        <dbReference type="ARBA" id="ARBA00023015"/>
    </source>
</evidence>
<evidence type="ECO:0000313" key="6">
    <source>
        <dbReference type="EMBL" id="AYB31007.1"/>
    </source>
</evidence>
<dbReference type="PROSITE" id="PS50043">
    <property type="entry name" value="HTH_LUXR_2"/>
    <property type="match status" value="1"/>
</dbReference>
<dbReference type="Proteomes" id="UP000266183">
    <property type="component" value="Chromosome"/>
</dbReference>
<organism evidence="6 7">
    <name type="scientific">Chryseolinea soli</name>
    <dbReference type="NCBI Taxonomy" id="2321403"/>
    <lineage>
        <taxon>Bacteria</taxon>
        <taxon>Pseudomonadati</taxon>
        <taxon>Bacteroidota</taxon>
        <taxon>Cytophagia</taxon>
        <taxon>Cytophagales</taxon>
        <taxon>Fulvivirgaceae</taxon>
        <taxon>Chryseolinea</taxon>
    </lineage>
</organism>
<keyword evidence="7" id="KW-1185">Reference proteome</keyword>
<dbReference type="EMBL" id="CP032382">
    <property type="protein sequence ID" value="AYB31007.1"/>
    <property type="molecule type" value="Genomic_DNA"/>
</dbReference>
<dbReference type="KEGG" id="chk:D4L85_10640"/>
<evidence type="ECO:0000256" key="2">
    <source>
        <dbReference type="ARBA" id="ARBA00023125"/>
    </source>
</evidence>
<feature type="domain" description="PAS" evidence="5">
    <location>
        <begin position="40"/>
        <end position="86"/>
    </location>
</feature>